<keyword evidence="3" id="KW-1185">Reference proteome</keyword>
<keyword evidence="1" id="KW-1133">Transmembrane helix</keyword>
<keyword evidence="1" id="KW-0812">Transmembrane</keyword>
<gene>
    <name evidence="2" type="ORF">A4A49_28342</name>
</gene>
<comment type="caution">
    <text evidence="2">The sequence shown here is derived from an EMBL/GenBank/DDBJ whole genome shotgun (WGS) entry which is preliminary data.</text>
</comment>
<evidence type="ECO:0000313" key="2">
    <source>
        <dbReference type="EMBL" id="OIT04963.1"/>
    </source>
</evidence>
<dbReference type="OMA" id="CCALAII"/>
<feature type="transmembrane region" description="Helical" evidence="1">
    <location>
        <begin position="55"/>
        <end position="76"/>
    </location>
</feature>
<protein>
    <submittedName>
        <fullName evidence="2">Uncharacterized protein</fullName>
    </submittedName>
</protein>
<accession>A0A1J6J1X3</accession>
<feature type="transmembrane region" description="Helical" evidence="1">
    <location>
        <begin position="82"/>
        <end position="103"/>
    </location>
</feature>
<name>A0A1J6J1X3_NICAT</name>
<reference evidence="2" key="1">
    <citation type="submission" date="2016-11" db="EMBL/GenBank/DDBJ databases">
        <title>The genome of Nicotiana attenuata.</title>
        <authorList>
            <person name="Xu S."/>
            <person name="Brockmoeller T."/>
            <person name="Gaquerel E."/>
            <person name="Navarro A."/>
            <person name="Kuhl H."/>
            <person name="Gase K."/>
            <person name="Ling Z."/>
            <person name="Zhou W."/>
            <person name="Kreitzer C."/>
            <person name="Stanke M."/>
            <person name="Tang H."/>
            <person name="Lyons E."/>
            <person name="Pandey P."/>
            <person name="Pandey S.P."/>
            <person name="Timmermann B."/>
            <person name="Baldwin I.T."/>
        </authorList>
    </citation>
    <scope>NUCLEOTIDE SEQUENCE [LARGE SCALE GENOMIC DNA]</scope>
    <source>
        <strain evidence="2">UT</strain>
    </source>
</reference>
<evidence type="ECO:0000256" key="1">
    <source>
        <dbReference type="SAM" id="Phobius"/>
    </source>
</evidence>
<dbReference type="AlphaFoldDB" id="A0A1J6J1X3"/>
<proteinExistence type="predicted"/>
<dbReference type="EMBL" id="MJEQ01037185">
    <property type="protein sequence ID" value="OIT04963.1"/>
    <property type="molecule type" value="Genomic_DNA"/>
</dbReference>
<organism evidence="2 3">
    <name type="scientific">Nicotiana attenuata</name>
    <name type="common">Coyote tobacco</name>
    <dbReference type="NCBI Taxonomy" id="49451"/>
    <lineage>
        <taxon>Eukaryota</taxon>
        <taxon>Viridiplantae</taxon>
        <taxon>Streptophyta</taxon>
        <taxon>Embryophyta</taxon>
        <taxon>Tracheophyta</taxon>
        <taxon>Spermatophyta</taxon>
        <taxon>Magnoliopsida</taxon>
        <taxon>eudicotyledons</taxon>
        <taxon>Gunneridae</taxon>
        <taxon>Pentapetalae</taxon>
        <taxon>asterids</taxon>
        <taxon>lamiids</taxon>
        <taxon>Solanales</taxon>
        <taxon>Solanaceae</taxon>
        <taxon>Nicotianoideae</taxon>
        <taxon>Nicotianeae</taxon>
        <taxon>Nicotiana</taxon>
    </lineage>
</organism>
<keyword evidence="1" id="KW-0472">Membrane</keyword>
<sequence length="115" mass="13165">MEKKNKTVDMISSFLKRGKQQQAPNTRMNSKGEDDQWIFMLENQIDEKRDKEEQLATLLIVVGIVLLYVNYFPVLLVIGNPFVSRFVNLCCALAIIVIGLIMLDPKGLENQTLKH</sequence>
<dbReference type="Proteomes" id="UP000187609">
    <property type="component" value="Unassembled WGS sequence"/>
</dbReference>
<evidence type="ECO:0000313" key="3">
    <source>
        <dbReference type="Proteomes" id="UP000187609"/>
    </source>
</evidence>
<dbReference type="Gramene" id="OIT04963">
    <property type="protein sequence ID" value="OIT04963"/>
    <property type="gene ID" value="A4A49_28342"/>
</dbReference>